<evidence type="ECO:0000256" key="2">
    <source>
        <dbReference type="SAM" id="MobiDB-lite"/>
    </source>
</evidence>
<dbReference type="Proteomes" id="UP001293254">
    <property type="component" value="Unassembled WGS sequence"/>
</dbReference>
<dbReference type="Pfam" id="PF25585">
    <property type="entry name" value="zf-CCCH_DUS3L"/>
    <property type="match status" value="1"/>
</dbReference>
<feature type="zinc finger region" description="C3H1-type" evidence="1">
    <location>
        <begin position="122"/>
        <end position="148"/>
    </location>
</feature>
<protein>
    <submittedName>
        <fullName evidence="4">tRNA-dihydrouridine(47) synthase [NAD(P)(+)]-like</fullName>
    </submittedName>
</protein>
<reference evidence="4" key="2">
    <citation type="journal article" date="2024" name="Plant">
        <title>Genomic evolution and insights into agronomic trait innovations of Sesamum species.</title>
        <authorList>
            <person name="Miao H."/>
            <person name="Wang L."/>
            <person name="Qu L."/>
            <person name="Liu H."/>
            <person name="Sun Y."/>
            <person name="Le M."/>
            <person name="Wang Q."/>
            <person name="Wei S."/>
            <person name="Zheng Y."/>
            <person name="Lin W."/>
            <person name="Duan Y."/>
            <person name="Cao H."/>
            <person name="Xiong S."/>
            <person name="Wang X."/>
            <person name="Wei L."/>
            <person name="Li C."/>
            <person name="Ma Q."/>
            <person name="Ju M."/>
            <person name="Zhao R."/>
            <person name="Li G."/>
            <person name="Mu C."/>
            <person name="Tian Q."/>
            <person name="Mei H."/>
            <person name="Zhang T."/>
            <person name="Gao T."/>
            <person name="Zhang H."/>
        </authorList>
    </citation>
    <scope>NUCLEOTIDE SEQUENCE</scope>
    <source>
        <strain evidence="4">3651</strain>
    </source>
</reference>
<keyword evidence="1" id="KW-0862">Zinc</keyword>
<sequence length="161" mass="18188">MLGPTTKSRFTFPYHDLQFNSSYVGLLPCTFNCHYQFPLTTPQKPYLDPQWQTRYSWNHTLNGVSATEPSADRTNDGNNSSKADEGAAAQKDGTSAPILKEKKSKRQLKRERRQEQKSALHICPEVAKSGKASSCLYGDKCRYSHDLESIQNSGRLKSEKK</sequence>
<dbReference type="PROSITE" id="PS50103">
    <property type="entry name" value="ZF_C3H1"/>
    <property type="match status" value="1"/>
</dbReference>
<reference evidence="4" key="1">
    <citation type="submission" date="2020-06" db="EMBL/GenBank/DDBJ databases">
        <authorList>
            <person name="Li T."/>
            <person name="Hu X."/>
            <person name="Zhang T."/>
            <person name="Song X."/>
            <person name="Zhang H."/>
            <person name="Dai N."/>
            <person name="Sheng W."/>
            <person name="Hou X."/>
            <person name="Wei L."/>
        </authorList>
    </citation>
    <scope>NUCLEOTIDE SEQUENCE</scope>
    <source>
        <strain evidence="4">3651</strain>
        <tissue evidence="4">Leaf</tissue>
    </source>
</reference>
<dbReference type="GO" id="GO:0008270">
    <property type="term" value="F:zinc ion binding"/>
    <property type="evidence" value="ECO:0007669"/>
    <property type="project" value="UniProtKB-KW"/>
</dbReference>
<keyword evidence="5" id="KW-1185">Reference proteome</keyword>
<gene>
    <name evidence="4" type="ORF">Salat_0102100</name>
</gene>
<dbReference type="EMBL" id="JACGWO010000001">
    <property type="protein sequence ID" value="KAK4437681.1"/>
    <property type="molecule type" value="Genomic_DNA"/>
</dbReference>
<evidence type="ECO:0000313" key="5">
    <source>
        <dbReference type="Proteomes" id="UP001293254"/>
    </source>
</evidence>
<dbReference type="AlphaFoldDB" id="A0AAE1YWQ6"/>
<dbReference type="InterPro" id="IPR000571">
    <property type="entry name" value="Znf_CCCH"/>
</dbReference>
<feature type="compositionally biased region" description="Basic residues" evidence="2">
    <location>
        <begin position="102"/>
        <end position="111"/>
    </location>
</feature>
<proteinExistence type="predicted"/>
<evidence type="ECO:0000256" key="1">
    <source>
        <dbReference type="PROSITE-ProRule" id="PRU00723"/>
    </source>
</evidence>
<feature type="region of interest" description="Disordered" evidence="2">
    <location>
        <begin position="62"/>
        <end position="123"/>
    </location>
</feature>
<feature type="domain" description="C3H1-type" evidence="3">
    <location>
        <begin position="122"/>
        <end position="148"/>
    </location>
</feature>
<keyword evidence="1" id="KW-0479">Metal-binding</keyword>
<keyword evidence="1" id="KW-0863">Zinc-finger</keyword>
<accession>A0AAE1YWQ6</accession>
<name>A0AAE1YWQ6_9LAMI</name>
<comment type="caution">
    <text evidence="4">The sequence shown here is derived from an EMBL/GenBank/DDBJ whole genome shotgun (WGS) entry which is preliminary data.</text>
</comment>
<evidence type="ECO:0000313" key="4">
    <source>
        <dbReference type="EMBL" id="KAK4437681.1"/>
    </source>
</evidence>
<organism evidence="4 5">
    <name type="scientific">Sesamum alatum</name>
    <dbReference type="NCBI Taxonomy" id="300844"/>
    <lineage>
        <taxon>Eukaryota</taxon>
        <taxon>Viridiplantae</taxon>
        <taxon>Streptophyta</taxon>
        <taxon>Embryophyta</taxon>
        <taxon>Tracheophyta</taxon>
        <taxon>Spermatophyta</taxon>
        <taxon>Magnoliopsida</taxon>
        <taxon>eudicotyledons</taxon>
        <taxon>Gunneridae</taxon>
        <taxon>Pentapetalae</taxon>
        <taxon>asterids</taxon>
        <taxon>lamiids</taxon>
        <taxon>Lamiales</taxon>
        <taxon>Pedaliaceae</taxon>
        <taxon>Sesamum</taxon>
    </lineage>
</organism>
<evidence type="ECO:0000259" key="3">
    <source>
        <dbReference type="PROSITE" id="PS50103"/>
    </source>
</evidence>